<name>A0A1C3RLM9_9PROT</name>
<dbReference type="AlphaFoldDB" id="A0A1C3RLM9"/>
<sequence length="278" mass="30154">MEKTILLLRLLGIIPIITLVLISYSSTIYAGGMPTFDATTNTSVVKQTVETRKILKSSKETTEKVTGILDQAEDLNKAIGDGATVGVDAFKWVNRASNAANNALKACGIEGMIPPISGIEIPGIDLPEFDLSCMKSAFEAVDEVLFTYKKVKKGTKLTIESGSGEEAAAYKRPHYYPIGKEEALERQKSYRIKTIKTALGAGNRINGSSLSVNQTKTELATMGNSPADLNSLVRILISVELARYEQDLERNNILASYVNMEAAQLMDQVPVEEATGDD</sequence>
<evidence type="ECO:0000313" key="2">
    <source>
        <dbReference type="Proteomes" id="UP000231658"/>
    </source>
</evidence>
<dbReference type="STRING" id="1867952.MTBPR1_80197"/>
<dbReference type="Proteomes" id="UP000231658">
    <property type="component" value="Unassembled WGS sequence"/>
</dbReference>
<dbReference type="EMBL" id="FLYE01000047">
    <property type="protein sequence ID" value="SCA58143.1"/>
    <property type="molecule type" value="Genomic_DNA"/>
</dbReference>
<keyword evidence="2" id="KW-1185">Reference proteome</keyword>
<proteinExistence type="predicted"/>
<accession>A0A1C3RLM9</accession>
<evidence type="ECO:0000313" key="1">
    <source>
        <dbReference type="EMBL" id="SCA58143.1"/>
    </source>
</evidence>
<reference evidence="1 2" key="1">
    <citation type="submission" date="2016-07" db="EMBL/GenBank/DDBJ databases">
        <authorList>
            <person name="Lefevre C.T."/>
        </authorList>
    </citation>
    <scope>NUCLEOTIDE SEQUENCE [LARGE SCALE GENOMIC DNA]</scope>
    <source>
        <strain evidence="1">PR1</strain>
    </source>
</reference>
<protein>
    <submittedName>
        <fullName evidence="1">Uncharacterized protein</fullName>
    </submittedName>
</protein>
<gene>
    <name evidence="1" type="ORF">MTBPR1_80197</name>
</gene>
<organism evidence="1 2">
    <name type="scientific">Candidatus Terasakiella magnetica</name>
    <dbReference type="NCBI Taxonomy" id="1867952"/>
    <lineage>
        <taxon>Bacteria</taxon>
        <taxon>Pseudomonadati</taxon>
        <taxon>Pseudomonadota</taxon>
        <taxon>Alphaproteobacteria</taxon>
        <taxon>Rhodospirillales</taxon>
        <taxon>Terasakiellaceae</taxon>
        <taxon>Terasakiella</taxon>
    </lineage>
</organism>